<feature type="transmembrane region" description="Helical" evidence="1">
    <location>
        <begin position="7"/>
        <end position="29"/>
    </location>
</feature>
<evidence type="ECO:0000313" key="2">
    <source>
        <dbReference type="EMBL" id="SFV66557.1"/>
    </source>
</evidence>
<evidence type="ECO:0008006" key="3">
    <source>
        <dbReference type="Google" id="ProtNLM"/>
    </source>
</evidence>
<dbReference type="Pfam" id="PF03929">
    <property type="entry name" value="PepSY_TM"/>
    <property type="match status" value="1"/>
</dbReference>
<accession>A0A1W1CLI1</accession>
<keyword evidence="1" id="KW-0472">Membrane</keyword>
<name>A0A1W1CLI1_9ZZZZ</name>
<gene>
    <name evidence="2" type="ORF">MNB_SM-4-1215</name>
</gene>
<dbReference type="SUPFAM" id="SSF110296">
    <property type="entry name" value="Oligoxyloglucan reducing end-specific cellobiohydrolase"/>
    <property type="match status" value="1"/>
</dbReference>
<dbReference type="InterPro" id="IPR005625">
    <property type="entry name" value="PepSY-ass_TM"/>
</dbReference>
<dbReference type="AlphaFoldDB" id="A0A1W1CLI1"/>
<keyword evidence="1" id="KW-0812">Transmembrane</keyword>
<evidence type="ECO:0000256" key="1">
    <source>
        <dbReference type="SAM" id="Phobius"/>
    </source>
</evidence>
<feature type="transmembrane region" description="Helical" evidence="1">
    <location>
        <begin position="243"/>
        <end position="261"/>
    </location>
</feature>
<feature type="transmembrane region" description="Helical" evidence="1">
    <location>
        <begin position="415"/>
        <end position="432"/>
    </location>
</feature>
<organism evidence="2">
    <name type="scientific">hydrothermal vent metagenome</name>
    <dbReference type="NCBI Taxonomy" id="652676"/>
    <lineage>
        <taxon>unclassified sequences</taxon>
        <taxon>metagenomes</taxon>
        <taxon>ecological metagenomes</taxon>
    </lineage>
</organism>
<dbReference type="EMBL" id="FPHF01000092">
    <property type="protein sequence ID" value="SFV66557.1"/>
    <property type="molecule type" value="Genomic_DNA"/>
</dbReference>
<proteinExistence type="predicted"/>
<reference evidence="2" key="1">
    <citation type="submission" date="2016-10" db="EMBL/GenBank/DDBJ databases">
        <authorList>
            <person name="de Groot N.N."/>
        </authorList>
    </citation>
    <scope>NUCLEOTIDE SEQUENCE</scope>
</reference>
<feature type="transmembrane region" description="Helical" evidence="1">
    <location>
        <begin position="204"/>
        <end position="223"/>
    </location>
</feature>
<sequence length="442" mass="50644">MVKIYKLHKLAGISAGIILLILSVSGFFLNHDKWSFLYTTTFTSVPSHILNTDKRLYNAYHIDEKNPQHIIVGSYRGLYESFDGGEIFSHVSALQILAIVADEQILYCGTSDGIYTYTDKLEELALQGEYITSLSIAKKNIVAVIDKEFIVTLNRDSLKILHKTEVKIKKSELQEDIKLSRFVRDLHYGRGLFDGDISLLINDYGAIVLTFLALSGYTVWILIQRKKYVKFTRSLIKTHANILSILAIFPLIIIAITGVFLDHSFALKKFMSGVNIPHSVLPPIYDSLQSDIFSIDYDGKVYRVGNRYGIYKSEDLKDWNLENRGLAYKMIRKGETLYISGMGAPNRVLKDERYKLLSHTPHMFRDVSVVEKKVEYFSTMRNTQALPKLHDITLYSLLLALHDGSFFSEWWVNDYAAFMLLVLSITGTIRWYRKKKPSKGFL</sequence>
<keyword evidence="1" id="KW-1133">Transmembrane helix</keyword>
<protein>
    <recommendedName>
        <fullName evidence="3">PepSY domain-containing protein</fullName>
    </recommendedName>
</protein>